<evidence type="ECO:0000313" key="1">
    <source>
        <dbReference type="EMBL" id="GGF91269.1"/>
    </source>
</evidence>
<proteinExistence type="predicted"/>
<name>A0A8J2Z2T0_9GAMM</name>
<comment type="caution">
    <text evidence="1">The sequence shown here is derived from an EMBL/GenBank/DDBJ whole genome shotgun (WGS) entry which is preliminary data.</text>
</comment>
<evidence type="ECO:0000313" key="2">
    <source>
        <dbReference type="Proteomes" id="UP000636949"/>
    </source>
</evidence>
<organism evidence="1 2">
    <name type="scientific">Cysteiniphilum litorale</name>
    <dbReference type="NCBI Taxonomy" id="2056700"/>
    <lineage>
        <taxon>Bacteria</taxon>
        <taxon>Pseudomonadati</taxon>
        <taxon>Pseudomonadota</taxon>
        <taxon>Gammaproteobacteria</taxon>
        <taxon>Thiotrichales</taxon>
        <taxon>Fastidiosibacteraceae</taxon>
        <taxon>Cysteiniphilum</taxon>
    </lineage>
</organism>
<reference evidence="1" key="1">
    <citation type="journal article" date="2014" name="Int. J. Syst. Evol. Microbiol.">
        <title>Complete genome sequence of Corynebacterium casei LMG S-19264T (=DSM 44701T), isolated from a smear-ripened cheese.</title>
        <authorList>
            <consortium name="US DOE Joint Genome Institute (JGI-PGF)"/>
            <person name="Walter F."/>
            <person name="Albersmeier A."/>
            <person name="Kalinowski J."/>
            <person name="Ruckert C."/>
        </authorList>
    </citation>
    <scope>NUCLEOTIDE SEQUENCE</scope>
    <source>
        <strain evidence="1">CGMCC 1.15758</strain>
    </source>
</reference>
<dbReference type="EMBL" id="BMJS01000004">
    <property type="protein sequence ID" value="GGF91269.1"/>
    <property type="molecule type" value="Genomic_DNA"/>
</dbReference>
<dbReference type="AlphaFoldDB" id="A0A8J2Z2T0"/>
<reference evidence="1" key="2">
    <citation type="submission" date="2020-09" db="EMBL/GenBank/DDBJ databases">
        <authorList>
            <person name="Sun Q."/>
            <person name="Zhou Y."/>
        </authorList>
    </citation>
    <scope>NUCLEOTIDE SEQUENCE</scope>
    <source>
        <strain evidence="1">CGMCC 1.15758</strain>
    </source>
</reference>
<sequence length="153" mass="18101">MRSKVFNLYSHLIKVAAFKLSREKIKPKLNFNIEIKQYKDCILYIINSPIGNEHFTPIEFINSYYYNYLDAHAQKHFIEQSLRVYDSIPKRQFHAECVKPNIFRIVCLQTEEIIAIDNASDLLKDFDIIRNLDHESYQTLLVSTKKSRLTLIS</sequence>
<protein>
    <submittedName>
        <fullName evidence="1">Uncharacterized protein</fullName>
    </submittedName>
</protein>
<dbReference type="Proteomes" id="UP000636949">
    <property type="component" value="Unassembled WGS sequence"/>
</dbReference>
<accession>A0A8J2Z2T0</accession>
<gene>
    <name evidence="1" type="ORF">GCM10010995_05680</name>
</gene>
<keyword evidence="2" id="KW-1185">Reference proteome</keyword>